<keyword evidence="4" id="KW-0328">Glycosyltransferase</keyword>
<evidence type="ECO:0000313" key="11">
    <source>
        <dbReference type="Proteomes" id="UP001597237"/>
    </source>
</evidence>
<evidence type="ECO:0000256" key="5">
    <source>
        <dbReference type="ARBA" id="ARBA00022679"/>
    </source>
</evidence>
<dbReference type="Pfam" id="PF13844">
    <property type="entry name" value="Glyco_transf_41"/>
    <property type="match status" value="2"/>
</dbReference>
<keyword evidence="11" id="KW-1185">Reference proteome</keyword>
<dbReference type="Gene3D" id="1.25.40.10">
    <property type="entry name" value="Tetratricopeptide repeat domain"/>
    <property type="match status" value="1"/>
</dbReference>
<evidence type="ECO:0000256" key="8">
    <source>
        <dbReference type="PROSITE-ProRule" id="PRU00339"/>
    </source>
</evidence>
<reference evidence="11" key="1">
    <citation type="journal article" date="2019" name="Int. J. Syst. Evol. Microbiol.">
        <title>The Global Catalogue of Microorganisms (GCM) 10K type strain sequencing project: providing services to taxonomists for standard genome sequencing and annotation.</title>
        <authorList>
            <consortium name="The Broad Institute Genomics Platform"/>
            <consortium name="The Broad Institute Genome Sequencing Center for Infectious Disease"/>
            <person name="Wu L."/>
            <person name="Ma J."/>
        </authorList>
    </citation>
    <scope>NUCLEOTIDE SEQUENCE [LARGE SCALE GENOMIC DNA]</scope>
    <source>
        <strain evidence="11">DFY28</strain>
    </source>
</reference>
<evidence type="ECO:0000313" key="10">
    <source>
        <dbReference type="EMBL" id="MFD1783936.1"/>
    </source>
</evidence>
<feature type="domain" description="O-GlcNAc transferase C-terminal" evidence="9">
    <location>
        <begin position="572"/>
        <end position="745"/>
    </location>
</feature>
<evidence type="ECO:0000256" key="6">
    <source>
        <dbReference type="ARBA" id="ARBA00022737"/>
    </source>
</evidence>
<dbReference type="RefSeq" id="WP_377282874.1">
    <property type="nucleotide sequence ID" value="NZ_JBHRSI010000008.1"/>
</dbReference>
<dbReference type="InterPro" id="IPR011990">
    <property type="entry name" value="TPR-like_helical_dom_sf"/>
</dbReference>
<organism evidence="10 11">
    <name type="scientific">Phenylobacterium terrae</name>
    <dbReference type="NCBI Taxonomy" id="2665495"/>
    <lineage>
        <taxon>Bacteria</taxon>
        <taxon>Pseudomonadati</taxon>
        <taxon>Pseudomonadota</taxon>
        <taxon>Alphaproteobacteria</taxon>
        <taxon>Caulobacterales</taxon>
        <taxon>Caulobacteraceae</taxon>
        <taxon>Phenylobacterium</taxon>
    </lineage>
</organism>
<dbReference type="Gene3D" id="3.40.50.2000">
    <property type="entry name" value="Glycogen Phosphorylase B"/>
    <property type="match status" value="1"/>
</dbReference>
<dbReference type="EC" id="2.4.1.255" evidence="3"/>
<comment type="pathway">
    <text evidence="1">Protein modification; protein glycosylation.</text>
</comment>
<keyword evidence="7 8" id="KW-0802">TPR repeat</keyword>
<feature type="repeat" description="TPR" evidence="8">
    <location>
        <begin position="70"/>
        <end position="103"/>
    </location>
</feature>
<name>A0ABW4N1R7_9CAUL</name>
<feature type="domain" description="O-GlcNAc transferase C-terminal" evidence="9">
    <location>
        <begin position="397"/>
        <end position="530"/>
    </location>
</feature>
<comment type="caution">
    <text evidence="10">The sequence shown here is derived from an EMBL/GenBank/DDBJ whole genome shotgun (WGS) entry which is preliminary data.</text>
</comment>
<keyword evidence="6" id="KW-0677">Repeat</keyword>
<dbReference type="InterPro" id="IPR051939">
    <property type="entry name" value="Glycosyltr_41/O-GlcNAc_trsf"/>
</dbReference>
<sequence length="765" mass="85627">MDPRFAQAEAALQAGRYEEGVRLTEAALEADPKAPAGIYRSFTAILFRHRDFARAAKWAKAGAEQHPKDSELFNILGVALRRSGRLKEALQALDTAARLNPKNLAVLQNKGNVLNDLRDGPGAVEVFTKLVRAQPSNAEVQRGLGRGHHNSGDLAKAEMRYRLAVKLKPDNIDGWIDLLSLLSDAFRMAEAAEALDRAIAANPASARLLEAKAVMLRRAGRRRDADAYLTELARAHPDEAWIHHQIGLTVADYDRERANHHLRRAFELAPQNLDFRLSLAESLNRSRYGDESAHIEEAYQVVKGGLDRPITHPVQLKIASEVLMRVGAHAERDRLATFAEAGRRWAEAGMHAPLLAQMARVETPEDRHELIAQHRIWGDLVQAQAARSPISRPGPRAPDGKIRIGFMSSDLRNHPVAYFALPLFEHYDRSRFELYCYSFNQGEEDQIQRFITESVHAFRWWKDISDRDAAERIAADQLDILIELGGSTHMNKLPVMAYKPARRQASWVGYPHSAGPTAIDHIVLDPHLVPKDPRLLIETPLVMPKTWLALGRTFRDAHVIAGDLAEERNGFITFGTANNPHKYNERLIRTWARVVREVPGSKFAFIRPEGNAPSFRQHMADYFAAEGVSADRLVFHTVRGAHMPFYNEVDVTLDPFPLTGGTSTCEALWMGAPVVNLRGEALFERLSYSILSNVGLAHHSAETLDGYIDIAVKLAADREQRRELRRTLRERIKQSPLGQPEAFARDFYEMIAQAVAKEGAQAAVG</sequence>
<evidence type="ECO:0000256" key="1">
    <source>
        <dbReference type="ARBA" id="ARBA00004922"/>
    </source>
</evidence>
<accession>A0ABW4N1R7</accession>
<evidence type="ECO:0000256" key="4">
    <source>
        <dbReference type="ARBA" id="ARBA00022676"/>
    </source>
</evidence>
<dbReference type="PANTHER" id="PTHR44835">
    <property type="entry name" value="UDP-N-ACETYLGLUCOSAMINE--PEPTIDE N-ACETYLGLUCOSAMINYLTRANSFERASE SPINDLY-RELATED"/>
    <property type="match status" value="1"/>
</dbReference>
<dbReference type="EMBL" id="JBHUEY010000001">
    <property type="protein sequence ID" value="MFD1783936.1"/>
    <property type="molecule type" value="Genomic_DNA"/>
</dbReference>
<comment type="similarity">
    <text evidence="2">Belongs to the glycosyltransferase 41 family. O-GlcNAc transferase subfamily.</text>
</comment>
<dbReference type="PROSITE" id="PS50005">
    <property type="entry name" value="TPR"/>
    <property type="match status" value="2"/>
</dbReference>
<gene>
    <name evidence="10" type="ORF">ACFSC0_11075</name>
</gene>
<dbReference type="PANTHER" id="PTHR44835:SF1">
    <property type="entry name" value="PROTEIN O-GLCNAC TRANSFERASE"/>
    <property type="match status" value="1"/>
</dbReference>
<dbReference type="Gene3D" id="3.40.50.11380">
    <property type="match status" value="1"/>
</dbReference>
<dbReference type="SUPFAM" id="SSF48452">
    <property type="entry name" value="TPR-like"/>
    <property type="match status" value="1"/>
</dbReference>
<feature type="repeat" description="TPR" evidence="8">
    <location>
        <begin position="138"/>
        <end position="171"/>
    </location>
</feature>
<dbReference type="Pfam" id="PF13432">
    <property type="entry name" value="TPR_16"/>
    <property type="match status" value="2"/>
</dbReference>
<evidence type="ECO:0000256" key="2">
    <source>
        <dbReference type="ARBA" id="ARBA00005386"/>
    </source>
</evidence>
<evidence type="ECO:0000256" key="3">
    <source>
        <dbReference type="ARBA" id="ARBA00011970"/>
    </source>
</evidence>
<dbReference type="SUPFAM" id="SSF53756">
    <property type="entry name" value="UDP-Glycosyltransferase/glycogen phosphorylase"/>
    <property type="match status" value="1"/>
</dbReference>
<dbReference type="Proteomes" id="UP001597237">
    <property type="component" value="Unassembled WGS sequence"/>
</dbReference>
<keyword evidence="5" id="KW-0808">Transferase</keyword>
<protein>
    <recommendedName>
        <fullName evidence="3">protein O-GlcNAc transferase</fullName>
        <ecNumber evidence="3">2.4.1.255</ecNumber>
    </recommendedName>
</protein>
<evidence type="ECO:0000259" key="9">
    <source>
        <dbReference type="Pfam" id="PF13844"/>
    </source>
</evidence>
<proteinExistence type="inferred from homology"/>
<dbReference type="InterPro" id="IPR019734">
    <property type="entry name" value="TPR_rpt"/>
</dbReference>
<evidence type="ECO:0000256" key="7">
    <source>
        <dbReference type="ARBA" id="ARBA00022803"/>
    </source>
</evidence>
<dbReference type="SMART" id="SM00028">
    <property type="entry name" value="TPR"/>
    <property type="match status" value="6"/>
</dbReference>
<dbReference type="InterPro" id="IPR029489">
    <property type="entry name" value="OGT/SEC/SPY_C"/>
</dbReference>